<dbReference type="STRING" id="1297617.IB211_00149"/>
<reference evidence="4" key="2">
    <citation type="submission" date="2015-04" db="EMBL/GenBank/DDBJ databases">
        <title>A butyrogenic pathway from the amino acid lysine in a human gut commensal.</title>
        <authorList>
            <person name="de Vos W.M."/>
            <person name="Bui N.T.P."/>
            <person name="Plugge C.M."/>
            <person name="Ritari J."/>
        </authorList>
    </citation>
    <scope>NUCLEOTIDE SEQUENCE [LARGE SCALE GENOMIC DNA]</scope>
    <source>
        <strain evidence="4">AF211</strain>
    </source>
</reference>
<name>A0A0S2VZM1_9FIRM</name>
<keyword evidence="1" id="KW-0238">DNA-binding</keyword>
<dbReference type="eggNOG" id="COG1396">
    <property type="taxonomic scope" value="Bacteria"/>
</dbReference>
<evidence type="ECO:0000259" key="2">
    <source>
        <dbReference type="PROSITE" id="PS50943"/>
    </source>
</evidence>
<dbReference type="InterPro" id="IPR001387">
    <property type="entry name" value="Cro/C1-type_HTH"/>
</dbReference>
<dbReference type="GO" id="GO:0003677">
    <property type="term" value="F:DNA binding"/>
    <property type="evidence" value="ECO:0007669"/>
    <property type="project" value="UniProtKB-KW"/>
</dbReference>
<dbReference type="RefSeq" id="WP_033119189.1">
    <property type="nucleotide sequence ID" value="NZ_CALICV010000124.1"/>
</dbReference>
<feature type="domain" description="HTH cro/C1-type" evidence="2">
    <location>
        <begin position="8"/>
        <end position="62"/>
    </location>
</feature>
<dbReference type="SMART" id="SM00530">
    <property type="entry name" value="HTH_XRE"/>
    <property type="match status" value="1"/>
</dbReference>
<keyword evidence="4" id="KW-1185">Reference proteome</keyword>
<evidence type="ECO:0000313" key="3">
    <source>
        <dbReference type="EMBL" id="ALP92545.1"/>
    </source>
</evidence>
<accession>A0A0S2VZM1</accession>
<dbReference type="Proteomes" id="UP000064844">
    <property type="component" value="Chromosome"/>
</dbReference>
<dbReference type="InterPro" id="IPR010982">
    <property type="entry name" value="Lambda_DNA-bd_dom_sf"/>
</dbReference>
<organism evidence="3 4">
    <name type="scientific">Intestinimonas butyriciproducens</name>
    <dbReference type="NCBI Taxonomy" id="1297617"/>
    <lineage>
        <taxon>Bacteria</taxon>
        <taxon>Bacillati</taxon>
        <taxon>Bacillota</taxon>
        <taxon>Clostridia</taxon>
        <taxon>Eubacteriales</taxon>
        <taxon>Intestinimonas</taxon>
    </lineage>
</organism>
<dbReference type="EMBL" id="CP011307">
    <property type="protein sequence ID" value="ALP92545.1"/>
    <property type="molecule type" value="Genomic_DNA"/>
</dbReference>
<reference evidence="3 4" key="1">
    <citation type="journal article" date="2015" name="Nat. Commun.">
        <title>Production of butyrate from lysine and the Amadori product fructoselysine by a human gut commensal.</title>
        <authorList>
            <person name="Bui T.P."/>
            <person name="Ritari J."/>
            <person name="Boeren S."/>
            <person name="de Waard P."/>
            <person name="Plugge C.M."/>
            <person name="de Vos W.M."/>
        </authorList>
    </citation>
    <scope>NUCLEOTIDE SEQUENCE [LARGE SCALE GENOMIC DNA]</scope>
    <source>
        <strain evidence="3 4">AF211</strain>
    </source>
</reference>
<dbReference type="PANTHER" id="PTHR46558">
    <property type="entry name" value="TRACRIPTIONAL REGULATORY PROTEIN-RELATED-RELATED"/>
    <property type="match status" value="1"/>
</dbReference>
<dbReference type="PROSITE" id="PS50943">
    <property type="entry name" value="HTH_CROC1"/>
    <property type="match status" value="1"/>
</dbReference>
<protein>
    <recommendedName>
        <fullName evidence="2">HTH cro/C1-type domain-containing protein</fullName>
    </recommendedName>
</protein>
<dbReference type="AlphaFoldDB" id="A0A0S2VZM1"/>
<dbReference type="SUPFAM" id="SSF47413">
    <property type="entry name" value="lambda repressor-like DNA-binding domains"/>
    <property type="match status" value="1"/>
</dbReference>
<dbReference type="Pfam" id="PF01381">
    <property type="entry name" value="HTH_3"/>
    <property type="match status" value="1"/>
</dbReference>
<evidence type="ECO:0000256" key="1">
    <source>
        <dbReference type="ARBA" id="ARBA00023125"/>
    </source>
</evidence>
<dbReference type="CDD" id="cd00093">
    <property type="entry name" value="HTH_XRE"/>
    <property type="match status" value="1"/>
</dbReference>
<proteinExistence type="predicted"/>
<dbReference type="PANTHER" id="PTHR46558:SF14">
    <property type="entry name" value="HTH-TYPE TRANSCRIPTIONAL REGULATOR ANSR"/>
    <property type="match status" value="1"/>
</dbReference>
<dbReference type="Gene3D" id="1.10.260.40">
    <property type="entry name" value="lambda repressor-like DNA-binding domains"/>
    <property type="match status" value="1"/>
</dbReference>
<gene>
    <name evidence="3" type="ORF">IB211_00149</name>
</gene>
<dbReference type="KEGG" id="ibu:IB211_00149"/>
<sequence>MEILAVRLRSLRKEQHLRQSDVAEALETALITYQRYEAGERDPNAPMIVAMADFYGVSADYLLGRRDERL</sequence>
<evidence type="ECO:0000313" key="4">
    <source>
        <dbReference type="Proteomes" id="UP000064844"/>
    </source>
</evidence>